<proteinExistence type="inferred from homology"/>
<dbReference type="PANTHER" id="PTHR11934:SF0">
    <property type="entry name" value="RIBOSE-5-PHOSPHATE ISOMERASE"/>
    <property type="match status" value="1"/>
</dbReference>
<comment type="pathway">
    <text evidence="3">Carbohydrate degradation; pentose phosphate pathway; D-ribose 5-phosphate from D-ribulose 5-phosphate (non-oxidative stage): step 1/1.</text>
</comment>
<protein>
    <recommendedName>
        <fullName evidence="3">Ribose-5-phosphate isomerase A</fullName>
        <ecNumber evidence="3">5.3.1.6</ecNumber>
    </recommendedName>
    <alternativeName>
        <fullName evidence="3">Phosphoriboisomerase A</fullName>
        <shortName evidence="3">PRI</shortName>
    </alternativeName>
</protein>
<comment type="caution">
    <text evidence="4">The sequence shown here is derived from an EMBL/GenBank/DDBJ whole genome shotgun (WGS) entry which is preliminary data.</text>
</comment>
<dbReference type="NCBIfam" id="NF001924">
    <property type="entry name" value="PRK00702.1"/>
    <property type="match status" value="1"/>
</dbReference>
<dbReference type="EMBL" id="JRNI01000015">
    <property type="protein sequence ID" value="KGF31297.1"/>
    <property type="molecule type" value="Genomic_DNA"/>
</dbReference>
<keyword evidence="2 3" id="KW-0413">Isomerase</keyword>
<name>A0A096AKX9_9BURK</name>
<dbReference type="RefSeq" id="WP_036558364.1">
    <property type="nucleotide sequence ID" value="NZ_JRNI01000015.1"/>
</dbReference>
<feature type="binding site" evidence="3">
    <location>
        <begin position="34"/>
        <end position="37"/>
    </location>
    <ligand>
        <name>substrate</name>
    </ligand>
</feature>
<feature type="active site" description="Proton acceptor" evidence="3">
    <location>
        <position position="109"/>
    </location>
</feature>
<evidence type="ECO:0000313" key="5">
    <source>
        <dbReference type="Proteomes" id="UP000029629"/>
    </source>
</evidence>
<dbReference type="EC" id="5.3.1.6" evidence="3"/>
<dbReference type="FunFam" id="3.40.50.1360:FF:000001">
    <property type="entry name" value="Ribose-5-phosphate isomerase A"/>
    <property type="match status" value="1"/>
</dbReference>
<comment type="function">
    <text evidence="3">Catalyzes the reversible conversion of ribose-5-phosphate to ribulose 5-phosphate.</text>
</comment>
<feature type="binding site" evidence="3">
    <location>
        <position position="127"/>
    </location>
    <ligand>
        <name>substrate</name>
    </ligand>
</feature>
<feature type="binding site" evidence="3">
    <location>
        <begin position="87"/>
        <end position="90"/>
    </location>
    <ligand>
        <name>substrate</name>
    </ligand>
</feature>
<dbReference type="InterPro" id="IPR004788">
    <property type="entry name" value="Ribose5P_isomerase_type_A"/>
</dbReference>
<feature type="binding site" evidence="3">
    <location>
        <begin position="100"/>
        <end position="103"/>
    </location>
    <ligand>
        <name>substrate</name>
    </ligand>
</feature>
<dbReference type="Gene3D" id="3.30.70.260">
    <property type="match status" value="1"/>
</dbReference>
<dbReference type="eggNOG" id="COG0120">
    <property type="taxonomic scope" value="Bacteria"/>
</dbReference>
<accession>A0A096AKX9</accession>
<dbReference type="SUPFAM" id="SSF75445">
    <property type="entry name" value="D-ribose-5-phosphate isomerase (RpiA), lid domain"/>
    <property type="match status" value="1"/>
</dbReference>
<evidence type="ECO:0000256" key="1">
    <source>
        <dbReference type="ARBA" id="ARBA00001713"/>
    </source>
</evidence>
<evidence type="ECO:0000313" key="4">
    <source>
        <dbReference type="EMBL" id="KGF31297.1"/>
    </source>
</evidence>
<evidence type="ECO:0000256" key="3">
    <source>
        <dbReference type="HAMAP-Rule" id="MF_00170"/>
    </source>
</evidence>
<comment type="subunit">
    <text evidence="3">Homodimer.</text>
</comment>
<dbReference type="HAMAP" id="MF_00170">
    <property type="entry name" value="Rib_5P_isom_A"/>
    <property type="match status" value="1"/>
</dbReference>
<dbReference type="InterPro" id="IPR037171">
    <property type="entry name" value="NagB/RpiA_transferase-like"/>
</dbReference>
<dbReference type="UniPathway" id="UPA00115">
    <property type="reaction ID" value="UER00412"/>
</dbReference>
<organism evidence="4 5">
    <name type="scientific">Oligella urethralis DNF00040</name>
    <dbReference type="NCBI Taxonomy" id="1401065"/>
    <lineage>
        <taxon>Bacteria</taxon>
        <taxon>Pseudomonadati</taxon>
        <taxon>Pseudomonadota</taxon>
        <taxon>Betaproteobacteria</taxon>
        <taxon>Burkholderiales</taxon>
        <taxon>Alcaligenaceae</taxon>
        <taxon>Oligella</taxon>
    </lineage>
</organism>
<comment type="catalytic activity">
    <reaction evidence="1 3">
        <text>aldehydo-D-ribose 5-phosphate = D-ribulose 5-phosphate</text>
        <dbReference type="Rhea" id="RHEA:14657"/>
        <dbReference type="ChEBI" id="CHEBI:58121"/>
        <dbReference type="ChEBI" id="CHEBI:58273"/>
        <dbReference type="EC" id="5.3.1.6"/>
    </reaction>
</comment>
<reference evidence="4 5" key="1">
    <citation type="submission" date="2014-07" db="EMBL/GenBank/DDBJ databases">
        <authorList>
            <person name="McCorrison J."/>
            <person name="Sanka R."/>
            <person name="Torralba M."/>
            <person name="Gillis M."/>
            <person name="Haft D.H."/>
            <person name="Methe B."/>
            <person name="Sutton G."/>
            <person name="Nelson K.E."/>
        </authorList>
    </citation>
    <scope>NUCLEOTIDE SEQUENCE [LARGE SCALE GENOMIC DNA]</scope>
    <source>
        <strain evidence="4 5">DNF00040</strain>
    </source>
</reference>
<dbReference type="InterPro" id="IPR020672">
    <property type="entry name" value="Ribose5P_isomerase_typA_subgr"/>
</dbReference>
<dbReference type="OrthoDB" id="5870696at2"/>
<dbReference type="GO" id="GO:0005829">
    <property type="term" value="C:cytosol"/>
    <property type="evidence" value="ECO:0007669"/>
    <property type="project" value="TreeGrafter"/>
</dbReference>
<dbReference type="Gene3D" id="3.40.50.1360">
    <property type="match status" value="1"/>
</dbReference>
<dbReference type="GO" id="GO:0009052">
    <property type="term" value="P:pentose-phosphate shunt, non-oxidative branch"/>
    <property type="evidence" value="ECO:0007669"/>
    <property type="project" value="UniProtKB-UniRule"/>
</dbReference>
<dbReference type="PANTHER" id="PTHR11934">
    <property type="entry name" value="RIBOSE-5-PHOSPHATE ISOMERASE"/>
    <property type="match status" value="1"/>
</dbReference>
<keyword evidence="5" id="KW-1185">Reference proteome</keyword>
<dbReference type="NCBIfam" id="TIGR00021">
    <property type="entry name" value="rpiA"/>
    <property type="match status" value="1"/>
</dbReference>
<dbReference type="SUPFAM" id="SSF100950">
    <property type="entry name" value="NagB/RpiA/CoA transferase-like"/>
    <property type="match status" value="1"/>
</dbReference>
<sequence length="226" mass="24107">MSLSQDQLKQQVAEAAVAYIREFFTADAVIGVGTGSTADKFIDALAPYKDQFKGTVASSERTAARLQAHGIRVFELNEIDSMPVYVDGADEVNPKLQMIKGGGGALTREKIVASVAERFVCIVDDSKWVTHLGRFKIPLEVIQMAKHAVTNQLKALGASEVVERSGFITDNGHPILDVAGFQLADAAALEQQINQIPGVVTCGLFALRPASVVLMAAPQGVKVITA</sequence>
<dbReference type="Proteomes" id="UP000029629">
    <property type="component" value="Unassembled WGS sequence"/>
</dbReference>
<dbReference type="GO" id="GO:0004751">
    <property type="term" value="F:ribose-5-phosphate isomerase activity"/>
    <property type="evidence" value="ECO:0007669"/>
    <property type="project" value="UniProtKB-UniRule"/>
</dbReference>
<dbReference type="Pfam" id="PF06026">
    <property type="entry name" value="Rib_5-P_isom_A"/>
    <property type="match status" value="1"/>
</dbReference>
<comment type="similarity">
    <text evidence="3">Belongs to the ribose 5-phosphate isomerase family.</text>
</comment>
<dbReference type="AlphaFoldDB" id="A0A096AKX9"/>
<dbReference type="GO" id="GO:0006014">
    <property type="term" value="P:D-ribose metabolic process"/>
    <property type="evidence" value="ECO:0007669"/>
    <property type="project" value="TreeGrafter"/>
</dbReference>
<evidence type="ECO:0000256" key="2">
    <source>
        <dbReference type="ARBA" id="ARBA00023235"/>
    </source>
</evidence>
<gene>
    <name evidence="3" type="primary">rpiA</name>
    <name evidence="4" type="ORF">HMPREF2130_04075</name>
</gene>
<dbReference type="CDD" id="cd01398">
    <property type="entry name" value="RPI_A"/>
    <property type="match status" value="1"/>
</dbReference>